<keyword evidence="1" id="KW-0472">Membrane</keyword>
<protein>
    <submittedName>
        <fullName evidence="2">Uncharacterized protein</fullName>
    </submittedName>
</protein>
<evidence type="ECO:0000313" key="2">
    <source>
        <dbReference type="EMBL" id="PRP65959.1"/>
    </source>
</evidence>
<dbReference type="AlphaFoldDB" id="A0A2S9WR69"/>
<feature type="transmembrane region" description="Helical" evidence="1">
    <location>
        <begin position="15"/>
        <end position="34"/>
    </location>
</feature>
<dbReference type="RefSeq" id="WP_105981820.1">
    <property type="nucleotide sequence ID" value="NZ_MQUC01000003.1"/>
</dbReference>
<keyword evidence="1" id="KW-1133">Transmembrane helix</keyword>
<sequence length="137" mass="15605">MKREIKIKNLNSKKYLRITYAATALFIIAFLCWFLDAPVVYAYIAAGLAITLFAYLSMDSFTTSNAVSYGSKSVTMKLLGHKTIGFLFADVKQVRLQDLGLLIRVEGLEDIKLSRKRYTDQSLEQLHTIFKEKISLQ</sequence>
<feature type="transmembrane region" description="Helical" evidence="1">
    <location>
        <begin position="40"/>
        <end position="58"/>
    </location>
</feature>
<gene>
    <name evidence="2" type="ORF">BST86_02080</name>
</gene>
<dbReference type="OrthoDB" id="1144194at2"/>
<keyword evidence="3" id="KW-1185">Reference proteome</keyword>
<comment type="caution">
    <text evidence="2">The sequence shown here is derived from an EMBL/GenBank/DDBJ whole genome shotgun (WGS) entry which is preliminary data.</text>
</comment>
<evidence type="ECO:0000313" key="3">
    <source>
        <dbReference type="Proteomes" id="UP000239532"/>
    </source>
</evidence>
<name>A0A2S9WR69_9FLAO</name>
<organism evidence="2 3">
    <name type="scientific">Nonlabens agnitus</name>
    <dbReference type="NCBI Taxonomy" id="870484"/>
    <lineage>
        <taxon>Bacteria</taxon>
        <taxon>Pseudomonadati</taxon>
        <taxon>Bacteroidota</taxon>
        <taxon>Flavobacteriia</taxon>
        <taxon>Flavobacteriales</taxon>
        <taxon>Flavobacteriaceae</taxon>
        <taxon>Nonlabens</taxon>
    </lineage>
</organism>
<reference evidence="2 3" key="1">
    <citation type="submission" date="2016-11" db="EMBL/GenBank/DDBJ databases">
        <title>Trade-off between light-utilization and light-protection in marine flavobacteria.</title>
        <authorList>
            <person name="Kumagai Y."/>
        </authorList>
    </citation>
    <scope>NUCLEOTIDE SEQUENCE [LARGE SCALE GENOMIC DNA]</scope>
    <source>
        <strain evidence="2 3">JCM 17109</strain>
    </source>
</reference>
<dbReference type="EMBL" id="MQUC01000003">
    <property type="protein sequence ID" value="PRP65959.1"/>
    <property type="molecule type" value="Genomic_DNA"/>
</dbReference>
<dbReference type="Proteomes" id="UP000239532">
    <property type="component" value="Unassembled WGS sequence"/>
</dbReference>
<evidence type="ECO:0000256" key="1">
    <source>
        <dbReference type="SAM" id="Phobius"/>
    </source>
</evidence>
<proteinExistence type="predicted"/>
<accession>A0A2S9WR69</accession>
<keyword evidence="1" id="KW-0812">Transmembrane</keyword>